<accession>A0ABW4VN75</accession>
<dbReference type="EMBL" id="JBHUHR010000025">
    <property type="protein sequence ID" value="MFD2034977.1"/>
    <property type="molecule type" value="Genomic_DNA"/>
</dbReference>
<feature type="transmembrane region" description="Helical" evidence="1">
    <location>
        <begin position="56"/>
        <end position="86"/>
    </location>
</feature>
<keyword evidence="3" id="KW-1185">Reference proteome</keyword>
<keyword evidence="1" id="KW-0812">Transmembrane</keyword>
<keyword evidence="1" id="KW-1133">Transmembrane helix</keyword>
<protein>
    <submittedName>
        <fullName evidence="2">Uncharacterized protein</fullName>
    </submittedName>
</protein>
<feature type="transmembrane region" description="Helical" evidence="1">
    <location>
        <begin position="131"/>
        <end position="154"/>
    </location>
</feature>
<dbReference type="Proteomes" id="UP001597361">
    <property type="component" value="Unassembled WGS sequence"/>
</dbReference>
<feature type="transmembrane region" description="Helical" evidence="1">
    <location>
        <begin position="200"/>
        <end position="222"/>
    </location>
</feature>
<evidence type="ECO:0000313" key="3">
    <source>
        <dbReference type="Proteomes" id="UP001597361"/>
    </source>
</evidence>
<feature type="transmembrane region" description="Helical" evidence="1">
    <location>
        <begin position="98"/>
        <end position="119"/>
    </location>
</feature>
<organism evidence="2 3">
    <name type="scientific">Belliella marina</name>
    <dbReference type="NCBI Taxonomy" id="1644146"/>
    <lineage>
        <taxon>Bacteria</taxon>
        <taxon>Pseudomonadati</taxon>
        <taxon>Bacteroidota</taxon>
        <taxon>Cytophagia</taxon>
        <taxon>Cytophagales</taxon>
        <taxon>Cyclobacteriaceae</taxon>
        <taxon>Belliella</taxon>
    </lineage>
</organism>
<dbReference type="RefSeq" id="WP_376885608.1">
    <property type="nucleotide sequence ID" value="NZ_JBHUHR010000025.1"/>
</dbReference>
<gene>
    <name evidence="2" type="ORF">ACFSKL_09255</name>
</gene>
<keyword evidence="1" id="KW-0472">Membrane</keyword>
<evidence type="ECO:0000313" key="2">
    <source>
        <dbReference type="EMBL" id="MFD2034977.1"/>
    </source>
</evidence>
<comment type="caution">
    <text evidence="2">The sequence shown here is derived from an EMBL/GenBank/DDBJ whole genome shotgun (WGS) entry which is preliminary data.</text>
</comment>
<reference evidence="3" key="1">
    <citation type="journal article" date="2019" name="Int. J. Syst. Evol. Microbiol.">
        <title>The Global Catalogue of Microorganisms (GCM) 10K type strain sequencing project: providing services to taxonomists for standard genome sequencing and annotation.</title>
        <authorList>
            <consortium name="The Broad Institute Genomics Platform"/>
            <consortium name="The Broad Institute Genome Sequencing Center for Infectious Disease"/>
            <person name="Wu L."/>
            <person name="Ma J."/>
        </authorList>
    </citation>
    <scope>NUCLEOTIDE SEQUENCE [LARGE SCALE GENOMIC DNA]</scope>
    <source>
        <strain evidence="3">CGMCC 1.15180</strain>
    </source>
</reference>
<feature type="transmembrane region" description="Helical" evidence="1">
    <location>
        <begin position="20"/>
        <end position="44"/>
    </location>
</feature>
<feature type="transmembrane region" description="Helical" evidence="1">
    <location>
        <begin position="174"/>
        <end position="193"/>
    </location>
</feature>
<proteinExistence type="predicted"/>
<sequence length="263" mass="29247">MRKLGLLDPLAIGRACVFVYTIGLFLNLQTGSVLGSVLFMDYALPIDQVKHIEKVCGFIFLILGFLSLVPKLWFAMLPIALGAFGFGYLAQDFGGNFFSMWSLAGHAPRYLLPIGLVFLSFDRTKATGGVALRMGLALVFFIHGVESWLGHPYFAEYILNSFDVLGLSLKEDQALLMMKIIGGVDVLVATLILAYPVKYVYMWALFWVLVTFAVRFLSFGWLMHKEVLVRWPNIALPVVLLLLVIMKEKKASGELSPTVAQEG</sequence>
<feature type="transmembrane region" description="Helical" evidence="1">
    <location>
        <begin position="228"/>
        <end position="246"/>
    </location>
</feature>
<name>A0ABW4VN75_9BACT</name>
<evidence type="ECO:0000256" key="1">
    <source>
        <dbReference type="SAM" id="Phobius"/>
    </source>
</evidence>